<keyword evidence="2" id="KW-1185">Reference proteome</keyword>
<dbReference type="AlphaFoldDB" id="A0A1I0BQS3"/>
<dbReference type="GO" id="GO:0016491">
    <property type="term" value="F:oxidoreductase activity"/>
    <property type="evidence" value="ECO:0007669"/>
    <property type="project" value="TreeGrafter"/>
</dbReference>
<dbReference type="InterPro" id="IPR036291">
    <property type="entry name" value="NAD(P)-bd_dom_sf"/>
</dbReference>
<dbReference type="InterPro" id="IPR051468">
    <property type="entry name" value="Fungal_SecMetab_SDRs"/>
</dbReference>
<dbReference type="RefSeq" id="WP_091849532.1">
    <property type="nucleotide sequence ID" value="NZ_FOHZ01000004.1"/>
</dbReference>
<dbReference type="GO" id="GO:0005737">
    <property type="term" value="C:cytoplasm"/>
    <property type="evidence" value="ECO:0007669"/>
    <property type="project" value="TreeGrafter"/>
</dbReference>
<proteinExistence type="predicted"/>
<reference evidence="2" key="1">
    <citation type="submission" date="2016-10" db="EMBL/GenBank/DDBJ databases">
        <authorList>
            <person name="Varghese N."/>
            <person name="Submissions S."/>
        </authorList>
    </citation>
    <scope>NUCLEOTIDE SEQUENCE [LARGE SCALE GENOMIC DNA]</scope>
    <source>
        <strain evidence="2">CGMCC 1.6489</strain>
    </source>
</reference>
<dbReference type="PANTHER" id="PTHR43544">
    <property type="entry name" value="SHORT-CHAIN DEHYDROGENASE/REDUCTASE"/>
    <property type="match status" value="1"/>
</dbReference>
<gene>
    <name evidence="1" type="ORF">SAMN04487962_104107</name>
</gene>
<sequence length="247" mass="26784">MKRVVIAGVSGAIGGALATRLIERDPQLRVIGLCRDPGRASQALQASDRCDVLAWEAGDSESPTAVAEALELTLARDEGIDTFIYAAGVLHGPDMFPEKRLEDLDTDHMARAFAVNATGFALLVRALLPWLRHRRFKQIVAISAKVGSITDNGFGGWYAYRSSKAALNMLVRNLSIELSRRCKPVACVSIHPGTTESALSEPFQQSLARLKVHTADETAANLLDVLDALSEGDNGRFLSWDGSELPW</sequence>
<dbReference type="EMBL" id="FOHZ01000004">
    <property type="protein sequence ID" value="SET08676.1"/>
    <property type="molecule type" value="Genomic_DNA"/>
</dbReference>
<dbReference type="Proteomes" id="UP000198762">
    <property type="component" value="Unassembled WGS sequence"/>
</dbReference>
<dbReference type="Pfam" id="PF00106">
    <property type="entry name" value="adh_short"/>
    <property type="match status" value="1"/>
</dbReference>
<dbReference type="PRINTS" id="PR00081">
    <property type="entry name" value="GDHRDH"/>
</dbReference>
<name>A0A1I0BQS3_9GAMM</name>
<evidence type="ECO:0000313" key="1">
    <source>
        <dbReference type="EMBL" id="SET08676.1"/>
    </source>
</evidence>
<dbReference type="Gene3D" id="3.40.50.720">
    <property type="entry name" value="NAD(P)-binding Rossmann-like Domain"/>
    <property type="match status" value="1"/>
</dbReference>
<dbReference type="SUPFAM" id="SSF51735">
    <property type="entry name" value="NAD(P)-binding Rossmann-fold domains"/>
    <property type="match status" value="1"/>
</dbReference>
<protein>
    <submittedName>
        <fullName evidence="1">NAD(P)-dependent dehydrogenase, short-chain alcohol dehydrogenase family</fullName>
    </submittedName>
</protein>
<dbReference type="OrthoDB" id="9785826at2"/>
<dbReference type="CDD" id="cd05325">
    <property type="entry name" value="carb_red_sniffer_like_SDR_c"/>
    <property type="match status" value="1"/>
</dbReference>
<evidence type="ECO:0000313" key="2">
    <source>
        <dbReference type="Proteomes" id="UP000198762"/>
    </source>
</evidence>
<dbReference type="STRING" id="430453.SAMN04487962_104107"/>
<dbReference type="InterPro" id="IPR002347">
    <property type="entry name" value="SDR_fam"/>
</dbReference>
<accession>A0A1I0BQS3</accession>
<dbReference type="PANTHER" id="PTHR43544:SF12">
    <property type="entry name" value="NAD(P)-BINDING ROSSMANN-FOLD SUPERFAMILY PROTEIN"/>
    <property type="match status" value="1"/>
</dbReference>
<organism evidence="1 2">
    <name type="scientific">Marinobacter segnicrescens</name>
    <dbReference type="NCBI Taxonomy" id="430453"/>
    <lineage>
        <taxon>Bacteria</taxon>
        <taxon>Pseudomonadati</taxon>
        <taxon>Pseudomonadota</taxon>
        <taxon>Gammaproteobacteria</taxon>
        <taxon>Pseudomonadales</taxon>
        <taxon>Marinobacteraceae</taxon>
        <taxon>Marinobacter</taxon>
    </lineage>
</organism>